<dbReference type="AlphaFoldDB" id="A0A2H3FNN0"/>
<reference evidence="1 2" key="2">
    <citation type="journal article" date="2017" name="Sci. Rep.">
        <title>A mobile pathogenicity chromosome in Fusarium oxysporum for infection of multiple cucurbit species.</title>
        <authorList>
            <person name="van Dam P."/>
            <person name="Fokkens L."/>
            <person name="Ayukawa Y."/>
            <person name="van der Gragt M."/>
            <person name="Ter Horst A."/>
            <person name="Brankovics B."/>
            <person name="Houterman P.M."/>
            <person name="Arie T."/>
            <person name="Rep M."/>
        </authorList>
    </citation>
    <scope>NUCLEOTIDE SEQUENCE [LARGE SCALE GENOMIC DNA]</scope>
    <source>
        <strain evidence="1 2">Forc016</strain>
    </source>
</reference>
<organism evidence="1 2">
    <name type="scientific">Fusarium oxysporum f. sp. radicis-cucumerinum</name>
    <dbReference type="NCBI Taxonomy" id="327505"/>
    <lineage>
        <taxon>Eukaryota</taxon>
        <taxon>Fungi</taxon>
        <taxon>Dikarya</taxon>
        <taxon>Ascomycota</taxon>
        <taxon>Pezizomycotina</taxon>
        <taxon>Sordariomycetes</taxon>
        <taxon>Hypocreomycetidae</taxon>
        <taxon>Hypocreales</taxon>
        <taxon>Nectriaceae</taxon>
        <taxon>Fusarium</taxon>
        <taxon>Fusarium oxysporum species complex</taxon>
    </lineage>
</organism>
<accession>A0A2H3FNN0</accession>
<protein>
    <submittedName>
        <fullName evidence="1">Uncharacterized protein</fullName>
    </submittedName>
</protein>
<dbReference type="Proteomes" id="UP000219602">
    <property type="component" value="Unassembled WGS sequence"/>
</dbReference>
<sequence>MYSHAPMEQDADFPTYFQKSRRAKHLIVNTTHQKRQLMGLKEVNYRIVNMAKLSKIADFLLLFLSGHGRDSCHSSS</sequence>
<dbReference type="EMBL" id="MABQ02000024">
    <property type="protein sequence ID" value="PCD20110.1"/>
    <property type="molecule type" value="Genomic_DNA"/>
</dbReference>
<comment type="caution">
    <text evidence="1">The sequence shown here is derived from an EMBL/GenBank/DDBJ whole genome shotgun (WGS) entry which is preliminary data.</text>
</comment>
<reference evidence="1 2" key="1">
    <citation type="journal article" date="2016" name="Environ. Microbiol.">
        <title>Effector profiles distinguish formae speciales of Fusarium oxysporum.</title>
        <authorList>
            <person name="van Dam P."/>
            <person name="Fokkens L."/>
            <person name="Schmidt S.M."/>
            <person name="Linmans J.H."/>
            <person name="Kistler H.C."/>
            <person name="Ma L.J."/>
            <person name="Rep M."/>
        </authorList>
    </citation>
    <scope>NUCLEOTIDE SEQUENCE [LARGE SCALE GENOMIC DNA]</scope>
    <source>
        <strain evidence="1 2">Forc016</strain>
    </source>
</reference>
<evidence type="ECO:0000313" key="2">
    <source>
        <dbReference type="Proteomes" id="UP000219602"/>
    </source>
</evidence>
<gene>
    <name evidence="1" type="ORF">AU210_016766</name>
</gene>
<proteinExistence type="predicted"/>
<name>A0A2H3FNN0_FUSOX</name>
<evidence type="ECO:0000313" key="1">
    <source>
        <dbReference type="EMBL" id="PCD20110.1"/>
    </source>
</evidence>